<accession>C6L9T7</accession>
<gene>
    <name evidence="2" type="ORF">BRYFOR_05377</name>
</gene>
<protein>
    <recommendedName>
        <fullName evidence="1">YARHG domain-containing protein</fullName>
    </recommendedName>
</protein>
<name>C6L9T7_9FIRM</name>
<comment type="caution">
    <text evidence="2">The sequence shown here is derived from an EMBL/GenBank/DDBJ whole genome shotgun (WGS) entry which is preliminary data.</text>
</comment>
<feature type="domain" description="YARHG" evidence="1">
    <location>
        <begin position="322"/>
        <end position="411"/>
    </location>
</feature>
<reference evidence="2" key="1">
    <citation type="submission" date="2009-07" db="EMBL/GenBank/DDBJ databases">
        <authorList>
            <person name="Weinstock G."/>
            <person name="Sodergren E."/>
            <person name="Clifton S."/>
            <person name="Fulton L."/>
            <person name="Fulton B."/>
            <person name="Courtney L."/>
            <person name="Fronick C."/>
            <person name="Harrison M."/>
            <person name="Strong C."/>
            <person name="Farmer C."/>
            <person name="Delahaunty K."/>
            <person name="Markovic C."/>
            <person name="Hall O."/>
            <person name="Minx P."/>
            <person name="Tomlinson C."/>
            <person name="Mitreva M."/>
            <person name="Nelson J."/>
            <person name="Hou S."/>
            <person name="Wollam A."/>
            <person name="Pepin K.H."/>
            <person name="Johnson M."/>
            <person name="Bhonagiri V."/>
            <person name="Nash W.E."/>
            <person name="Warren W."/>
            <person name="Chinwalla A."/>
            <person name="Mardis E.R."/>
            <person name="Wilson R.K."/>
        </authorList>
    </citation>
    <scope>NUCLEOTIDE SEQUENCE [LARGE SCALE GENOMIC DNA]</scope>
    <source>
        <strain evidence="2">DSM 14469</strain>
    </source>
</reference>
<dbReference type="AlphaFoldDB" id="C6L9T7"/>
<dbReference type="STRING" id="168384.SAMN05660368_03584"/>
<dbReference type="InterPro" id="IPR038434">
    <property type="entry name" value="YARHG_sf"/>
</dbReference>
<organism evidence="2 3">
    <name type="scientific">Marvinbryantia formatexigens DSM 14469</name>
    <dbReference type="NCBI Taxonomy" id="478749"/>
    <lineage>
        <taxon>Bacteria</taxon>
        <taxon>Bacillati</taxon>
        <taxon>Bacillota</taxon>
        <taxon>Clostridia</taxon>
        <taxon>Lachnospirales</taxon>
        <taxon>Lachnospiraceae</taxon>
        <taxon>Marvinbryantia</taxon>
    </lineage>
</organism>
<dbReference type="Gene3D" id="1.20.58.1690">
    <property type="match status" value="1"/>
</dbReference>
<dbReference type="SMART" id="SM01324">
    <property type="entry name" value="YARHG"/>
    <property type="match status" value="1"/>
</dbReference>
<sequence>MMPDAWRPAAHEELAYKKGDEDMKRTKAALAAALTGGLMISAVLPALAEENSGATLVDLFYTYSKDNLIVEYYDSNYLTEDGRLQQKSYNGFLALSQTDLDWDGTEELLAIRLKPETDEAGDTVNTLVAEVYQRKDNTLQRNAQYTLAEGILDCDEAQIDVFAVNGQSGQFICCEARDTASLLADGVSWSMRAAGHDGADFYEAADVSLSGSAFSEEDTAQARAAVNAVGLYPETVIWTSVAEQYDLGLLCTVRRYLTSDYENLQTAISAGQAQQYGETCFKNYMNPERENKFTKEFAAELTEGGAQAETASADGLHYSFAGDYVIPDSDSRYITEEDLNGLSAEEILLARNEIYAKHGRIFNNAALDEYFRSKSWYEPAVAGSDFTDEYAASVFNTYEIANISAMVNYEKAHGLNGY</sequence>
<dbReference type="eggNOG" id="COG1033">
    <property type="taxonomic scope" value="Bacteria"/>
</dbReference>
<proteinExistence type="predicted"/>
<dbReference type="InterPro" id="IPR025582">
    <property type="entry name" value="YARHG_dom"/>
</dbReference>
<dbReference type="Pfam" id="PF13308">
    <property type="entry name" value="YARHG"/>
    <property type="match status" value="1"/>
</dbReference>
<dbReference type="Proteomes" id="UP000005561">
    <property type="component" value="Unassembled WGS sequence"/>
</dbReference>
<evidence type="ECO:0000313" key="3">
    <source>
        <dbReference type="Proteomes" id="UP000005561"/>
    </source>
</evidence>
<evidence type="ECO:0000259" key="1">
    <source>
        <dbReference type="SMART" id="SM01324"/>
    </source>
</evidence>
<dbReference type="EMBL" id="ACCL02000002">
    <property type="protein sequence ID" value="EET62344.1"/>
    <property type="molecule type" value="Genomic_DNA"/>
</dbReference>
<evidence type="ECO:0000313" key="2">
    <source>
        <dbReference type="EMBL" id="EET62344.1"/>
    </source>
</evidence>
<keyword evidence="3" id="KW-1185">Reference proteome</keyword>